<feature type="transmembrane region" description="Helical" evidence="6">
    <location>
        <begin position="28"/>
        <end position="49"/>
    </location>
</feature>
<evidence type="ECO:0000256" key="6">
    <source>
        <dbReference type="SAM" id="Phobius"/>
    </source>
</evidence>
<evidence type="ECO:0000256" key="1">
    <source>
        <dbReference type="ARBA" id="ARBA00004651"/>
    </source>
</evidence>
<feature type="transmembrane region" description="Helical" evidence="6">
    <location>
        <begin position="61"/>
        <end position="79"/>
    </location>
</feature>
<sequence length="342" mass="35688">MSQSTQIAPASKEPRPGFARRRFDATRLLQDQGLVIVMVIFGGILSLLSPTFLTTTNLLNLLLQASALGVMALGMMFVIIGAGIDLSVGGIPALVSVLAIGLAVRSELPIWFALLVAVFVGVAVGAANGFVITKLGIAPLIATLGTLSITIGLAFAYSGGTSIVPVPDFYNLLRRANVFGIPINIIILLVLAVITHLVLTRTTFGRSLYAVGGNRQAADMAGIRTTRIIFFTYVISAVAAAIAGILFTARLASGSPQMGLGIELTVIAAVVIGGTSLFGGRGNVLGTVVGAVLITMVTNAINLLGVPTAWDRVLLGVVIVIAALLDVLRLNFHERWMSRKTS</sequence>
<comment type="subcellular location">
    <subcellularLocation>
        <location evidence="1">Cell membrane</location>
        <topology evidence="1">Multi-pass membrane protein</topology>
    </subcellularLocation>
</comment>
<feature type="transmembrane region" description="Helical" evidence="6">
    <location>
        <begin position="285"/>
        <end position="307"/>
    </location>
</feature>
<dbReference type="EMBL" id="CP099490">
    <property type="protein sequence ID" value="USQ75340.1"/>
    <property type="molecule type" value="Genomic_DNA"/>
</dbReference>
<dbReference type="Proteomes" id="UP001056535">
    <property type="component" value="Chromosome"/>
</dbReference>
<feature type="transmembrane region" description="Helical" evidence="6">
    <location>
        <begin position="137"/>
        <end position="158"/>
    </location>
</feature>
<keyword evidence="2" id="KW-1003">Cell membrane</keyword>
<dbReference type="CDD" id="cd06579">
    <property type="entry name" value="TM_PBP1_transp_AraH_like"/>
    <property type="match status" value="1"/>
</dbReference>
<protein>
    <submittedName>
        <fullName evidence="7">ABC transporter permease</fullName>
    </submittedName>
</protein>
<keyword evidence="5 6" id="KW-0472">Membrane</keyword>
<feature type="transmembrane region" description="Helical" evidence="6">
    <location>
        <begin position="178"/>
        <end position="199"/>
    </location>
</feature>
<feature type="transmembrane region" description="Helical" evidence="6">
    <location>
        <begin position="86"/>
        <end position="104"/>
    </location>
</feature>
<evidence type="ECO:0000256" key="2">
    <source>
        <dbReference type="ARBA" id="ARBA00022475"/>
    </source>
</evidence>
<gene>
    <name evidence="7" type="ORF">NF557_11995</name>
</gene>
<dbReference type="RefSeq" id="WP_252619651.1">
    <property type="nucleotide sequence ID" value="NZ_CP099490.1"/>
</dbReference>
<feature type="transmembrane region" description="Helical" evidence="6">
    <location>
        <begin position="110"/>
        <end position="130"/>
    </location>
</feature>
<dbReference type="InterPro" id="IPR001851">
    <property type="entry name" value="ABC_transp_permease"/>
</dbReference>
<evidence type="ECO:0000256" key="3">
    <source>
        <dbReference type="ARBA" id="ARBA00022692"/>
    </source>
</evidence>
<keyword evidence="4 6" id="KW-1133">Transmembrane helix</keyword>
<evidence type="ECO:0000256" key="4">
    <source>
        <dbReference type="ARBA" id="ARBA00022989"/>
    </source>
</evidence>
<accession>A0ABY4YEY3</accession>
<feature type="transmembrane region" description="Helical" evidence="6">
    <location>
        <begin position="258"/>
        <end position="278"/>
    </location>
</feature>
<reference evidence="7" key="1">
    <citation type="submission" date="2022-06" db="EMBL/GenBank/DDBJ databases">
        <title>Ornithinimicrobium JY.X270.</title>
        <authorList>
            <person name="Huang Y."/>
        </authorList>
    </citation>
    <scope>NUCLEOTIDE SEQUENCE</scope>
    <source>
        <strain evidence="7">JY.X270</strain>
    </source>
</reference>
<name>A0ABY4YEY3_9MICO</name>
<keyword evidence="3 6" id="KW-0812">Transmembrane</keyword>
<evidence type="ECO:0000313" key="7">
    <source>
        <dbReference type="EMBL" id="USQ75340.1"/>
    </source>
</evidence>
<dbReference type="PANTHER" id="PTHR32196">
    <property type="entry name" value="ABC TRANSPORTER PERMEASE PROTEIN YPHD-RELATED-RELATED"/>
    <property type="match status" value="1"/>
</dbReference>
<dbReference type="Pfam" id="PF02653">
    <property type="entry name" value="BPD_transp_2"/>
    <property type="match status" value="1"/>
</dbReference>
<evidence type="ECO:0000313" key="8">
    <source>
        <dbReference type="Proteomes" id="UP001056535"/>
    </source>
</evidence>
<feature type="transmembrane region" description="Helical" evidence="6">
    <location>
        <begin position="313"/>
        <end position="332"/>
    </location>
</feature>
<proteinExistence type="predicted"/>
<keyword evidence="8" id="KW-1185">Reference proteome</keyword>
<evidence type="ECO:0000256" key="5">
    <source>
        <dbReference type="ARBA" id="ARBA00023136"/>
    </source>
</evidence>
<organism evidence="7 8">
    <name type="scientific">Ornithinimicrobium cryptoxanthini</name>
    <dbReference type="NCBI Taxonomy" id="2934161"/>
    <lineage>
        <taxon>Bacteria</taxon>
        <taxon>Bacillati</taxon>
        <taxon>Actinomycetota</taxon>
        <taxon>Actinomycetes</taxon>
        <taxon>Micrococcales</taxon>
        <taxon>Ornithinimicrobiaceae</taxon>
        <taxon>Ornithinimicrobium</taxon>
    </lineage>
</organism>
<feature type="transmembrane region" description="Helical" evidence="6">
    <location>
        <begin position="228"/>
        <end position="252"/>
    </location>
</feature>